<dbReference type="Proteomes" id="UP000306791">
    <property type="component" value="Unassembled WGS sequence"/>
</dbReference>
<organism evidence="1 2">
    <name type="scientific">Microbulbifer harenosus</name>
    <dbReference type="NCBI Taxonomy" id="2576840"/>
    <lineage>
        <taxon>Bacteria</taxon>
        <taxon>Pseudomonadati</taxon>
        <taxon>Pseudomonadota</taxon>
        <taxon>Gammaproteobacteria</taxon>
        <taxon>Cellvibrionales</taxon>
        <taxon>Microbulbiferaceae</taxon>
        <taxon>Microbulbifer</taxon>
    </lineage>
</organism>
<reference evidence="1 2" key="1">
    <citation type="submission" date="2019-05" db="EMBL/GenBank/DDBJ databases">
        <title>Microbulbifer harenosus sp. nov., an alginate-degrading bacterium isolated from coastal sand.</title>
        <authorList>
            <person name="Huang H."/>
            <person name="Mo K."/>
            <person name="Bao S."/>
        </authorList>
    </citation>
    <scope>NUCLEOTIDE SEQUENCE [LARGE SCALE GENOMIC DNA]</scope>
    <source>
        <strain evidence="1 2">HB161719</strain>
    </source>
</reference>
<protein>
    <submittedName>
        <fullName evidence="1">Uncharacterized protein</fullName>
    </submittedName>
</protein>
<proteinExistence type="predicted"/>
<evidence type="ECO:0000313" key="2">
    <source>
        <dbReference type="Proteomes" id="UP000306791"/>
    </source>
</evidence>
<name>A0ABY2UMZ3_9GAMM</name>
<keyword evidence="2" id="KW-1185">Reference proteome</keyword>
<comment type="caution">
    <text evidence="1">The sequence shown here is derived from an EMBL/GenBank/DDBJ whole genome shotgun (WGS) entry which is preliminary data.</text>
</comment>
<dbReference type="EMBL" id="VANI01000004">
    <property type="protein sequence ID" value="TLM79131.1"/>
    <property type="molecule type" value="Genomic_DNA"/>
</dbReference>
<gene>
    <name evidence="1" type="ORF">FDY93_03215</name>
</gene>
<accession>A0ABY2UMZ3</accession>
<sequence>MTIHRIVRDDRYLIFDIPHLEVLEKLGRAYPIHIKRSPVKYSEVWKEPLRLDFGPEEETIYEEIPDLSVYDGRMFFSVKAFQTLGDELRQDGEFLPVTYAGGSGYLFNPLTIAENFGARDDRLTVLNEFDEAQSIGFIENKLPVGTMIFRSTISAYYDVFCTDELRLAVERAGLTGVIFHPDLADISGGATTEH</sequence>
<evidence type="ECO:0000313" key="1">
    <source>
        <dbReference type="EMBL" id="TLM79131.1"/>
    </source>
</evidence>
<dbReference type="RefSeq" id="WP_138234304.1">
    <property type="nucleotide sequence ID" value="NZ_CP185860.1"/>
</dbReference>